<reference evidence="2" key="2">
    <citation type="submission" date="2015-01" db="EMBL/GenBank/DDBJ databases">
        <title>Evolutionary Origins and Diversification of the Mycorrhizal Mutualists.</title>
        <authorList>
            <consortium name="DOE Joint Genome Institute"/>
            <consortium name="Mycorrhizal Genomics Consortium"/>
            <person name="Kohler A."/>
            <person name="Kuo A."/>
            <person name="Nagy L.G."/>
            <person name="Floudas D."/>
            <person name="Copeland A."/>
            <person name="Barry K.W."/>
            <person name="Cichocki N."/>
            <person name="Veneault-Fourrey C."/>
            <person name="LaButti K."/>
            <person name="Lindquist E.A."/>
            <person name="Lipzen A."/>
            <person name="Lundell T."/>
            <person name="Morin E."/>
            <person name="Murat C."/>
            <person name="Riley R."/>
            <person name="Ohm R."/>
            <person name="Sun H."/>
            <person name="Tunlid A."/>
            <person name="Henrissat B."/>
            <person name="Grigoriev I.V."/>
            <person name="Hibbett D.S."/>
            <person name="Martin F."/>
        </authorList>
    </citation>
    <scope>NUCLEOTIDE SEQUENCE [LARGE SCALE GENOMIC DNA]</scope>
    <source>
        <strain evidence="2">Foug A</strain>
    </source>
</reference>
<dbReference type="STRING" id="1036808.A0A0C3DSZ2"/>
<dbReference type="OrthoDB" id="2633226at2759"/>
<gene>
    <name evidence="1" type="ORF">SCLCIDRAFT_27636</name>
</gene>
<accession>A0A0C3DSZ2</accession>
<name>A0A0C3DSZ2_9AGAM</name>
<dbReference type="Proteomes" id="UP000053989">
    <property type="component" value="Unassembled WGS sequence"/>
</dbReference>
<protein>
    <submittedName>
        <fullName evidence="1">Uncharacterized protein</fullName>
    </submittedName>
</protein>
<proteinExistence type="predicted"/>
<dbReference type="AlphaFoldDB" id="A0A0C3DSZ2"/>
<evidence type="ECO:0000313" key="2">
    <source>
        <dbReference type="Proteomes" id="UP000053989"/>
    </source>
</evidence>
<dbReference type="InParanoid" id="A0A0C3DSZ2"/>
<evidence type="ECO:0000313" key="1">
    <source>
        <dbReference type="EMBL" id="KIM59071.1"/>
    </source>
</evidence>
<sequence>MPKQTAHKRRALTAFFEALAANTDLCNTLATGTLGDEEMHQIQLAGKAAQIAQIPRDVRAFLRLLHHHLLLVPDNLNHVIEEYRGHCKAAKNLHRAQKRDLATALGLKNEPLSCRELKQTLGVKILQRSRVKDTHYKCGTTLVDSGNEHLVKNAKAVLVVPADNSWYVVPPEESVIFLNSKGHVELAVLRGCCAPRPDLIDYVNDVIAQAVEDRRNCRPNHAGTLVQYGWNA</sequence>
<dbReference type="EMBL" id="KN822078">
    <property type="protein sequence ID" value="KIM59071.1"/>
    <property type="molecule type" value="Genomic_DNA"/>
</dbReference>
<organism evidence="1 2">
    <name type="scientific">Scleroderma citrinum Foug A</name>
    <dbReference type="NCBI Taxonomy" id="1036808"/>
    <lineage>
        <taxon>Eukaryota</taxon>
        <taxon>Fungi</taxon>
        <taxon>Dikarya</taxon>
        <taxon>Basidiomycota</taxon>
        <taxon>Agaricomycotina</taxon>
        <taxon>Agaricomycetes</taxon>
        <taxon>Agaricomycetidae</taxon>
        <taxon>Boletales</taxon>
        <taxon>Sclerodermatineae</taxon>
        <taxon>Sclerodermataceae</taxon>
        <taxon>Scleroderma</taxon>
    </lineage>
</organism>
<dbReference type="HOGENOM" id="CLU_087679_0_0_1"/>
<feature type="non-terminal residue" evidence="1">
    <location>
        <position position="232"/>
    </location>
</feature>
<keyword evidence="2" id="KW-1185">Reference proteome</keyword>
<reference evidence="1 2" key="1">
    <citation type="submission" date="2014-04" db="EMBL/GenBank/DDBJ databases">
        <authorList>
            <consortium name="DOE Joint Genome Institute"/>
            <person name="Kuo A."/>
            <person name="Kohler A."/>
            <person name="Nagy L.G."/>
            <person name="Floudas D."/>
            <person name="Copeland A."/>
            <person name="Barry K.W."/>
            <person name="Cichocki N."/>
            <person name="Veneault-Fourrey C."/>
            <person name="LaButti K."/>
            <person name="Lindquist E.A."/>
            <person name="Lipzen A."/>
            <person name="Lundell T."/>
            <person name="Morin E."/>
            <person name="Murat C."/>
            <person name="Sun H."/>
            <person name="Tunlid A."/>
            <person name="Henrissat B."/>
            <person name="Grigoriev I.V."/>
            <person name="Hibbett D.S."/>
            <person name="Martin F."/>
            <person name="Nordberg H.P."/>
            <person name="Cantor M.N."/>
            <person name="Hua S.X."/>
        </authorList>
    </citation>
    <scope>NUCLEOTIDE SEQUENCE [LARGE SCALE GENOMIC DNA]</scope>
    <source>
        <strain evidence="1 2">Foug A</strain>
    </source>
</reference>